<feature type="compositionally biased region" description="Low complexity" evidence="1">
    <location>
        <begin position="857"/>
        <end position="876"/>
    </location>
</feature>
<dbReference type="Proteomes" id="UP000814176">
    <property type="component" value="Unassembled WGS sequence"/>
</dbReference>
<organism evidence="2 3">
    <name type="scientific">Rhodofomes roseus</name>
    <dbReference type="NCBI Taxonomy" id="34475"/>
    <lineage>
        <taxon>Eukaryota</taxon>
        <taxon>Fungi</taxon>
        <taxon>Dikarya</taxon>
        <taxon>Basidiomycota</taxon>
        <taxon>Agaricomycotina</taxon>
        <taxon>Agaricomycetes</taxon>
        <taxon>Polyporales</taxon>
        <taxon>Rhodofomes</taxon>
    </lineage>
</organism>
<feature type="region of interest" description="Disordered" evidence="1">
    <location>
        <begin position="823"/>
        <end position="877"/>
    </location>
</feature>
<gene>
    <name evidence="2" type="ORF">C8Q71DRAFT_723165</name>
</gene>
<dbReference type="EMBL" id="JADCUA010000008">
    <property type="protein sequence ID" value="KAH9837907.1"/>
    <property type="molecule type" value="Genomic_DNA"/>
</dbReference>
<keyword evidence="3" id="KW-1185">Reference proteome</keyword>
<dbReference type="InterPro" id="IPR032675">
    <property type="entry name" value="LRR_dom_sf"/>
</dbReference>
<dbReference type="RefSeq" id="XP_047779945.1">
    <property type="nucleotide sequence ID" value="XM_047921570.1"/>
</dbReference>
<reference evidence="2 3" key="1">
    <citation type="journal article" date="2021" name="Environ. Microbiol.">
        <title>Gene family expansions and transcriptome signatures uncover fungal adaptations to wood decay.</title>
        <authorList>
            <person name="Hage H."/>
            <person name="Miyauchi S."/>
            <person name="Viragh M."/>
            <person name="Drula E."/>
            <person name="Min B."/>
            <person name="Chaduli D."/>
            <person name="Navarro D."/>
            <person name="Favel A."/>
            <person name="Norest M."/>
            <person name="Lesage-Meessen L."/>
            <person name="Balint B."/>
            <person name="Merenyi Z."/>
            <person name="de Eugenio L."/>
            <person name="Morin E."/>
            <person name="Martinez A.T."/>
            <person name="Baldrian P."/>
            <person name="Stursova M."/>
            <person name="Martinez M.J."/>
            <person name="Novotny C."/>
            <person name="Magnuson J.K."/>
            <person name="Spatafora J.W."/>
            <person name="Maurice S."/>
            <person name="Pangilinan J."/>
            <person name="Andreopoulos W."/>
            <person name="LaButti K."/>
            <person name="Hundley H."/>
            <person name="Na H."/>
            <person name="Kuo A."/>
            <person name="Barry K."/>
            <person name="Lipzen A."/>
            <person name="Henrissat B."/>
            <person name="Riley R."/>
            <person name="Ahrendt S."/>
            <person name="Nagy L.G."/>
            <person name="Grigoriev I.V."/>
            <person name="Martin F."/>
            <person name="Rosso M.N."/>
        </authorList>
    </citation>
    <scope>NUCLEOTIDE SEQUENCE [LARGE SCALE GENOMIC DNA]</scope>
    <source>
        <strain evidence="2 3">CIRM-BRFM 1785</strain>
    </source>
</reference>
<dbReference type="Gene3D" id="3.80.10.10">
    <property type="entry name" value="Ribonuclease Inhibitor"/>
    <property type="match status" value="1"/>
</dbReference>
<sequence>MSDADSEIPSLPSKRVPYVPLGKSGLKVSRIILGCMTYGAPEWAGWLLPEAEAIKHINESPISAGEWSRFEYYAQFIRVLHAGLAESDQIHPTTFFYLHQHARGKPLFPNIRELSWGNVTHDLAPIISPTIRILRIPDSGLCMFEFDNSRESCMQRHAFKTQLPSILRCLPDLQVLQLQRLGHEGFWHPFAPPPEHRFVAKNIRNLYITETYDTLMKGALAVVSTIQGLTDLKIDVALSGQSADMEDLDSWDKTHIRTFKKLRHLQIEAGMAQAAILIDAIVAPNLEDVELARDWESDPCKVPSQLTKALETLGTRNASTVRRHLRDLNISLDPGLRREDIDVPLLSMMEAWPALERLAVSVAILTPDILRAIARGTLPKLESLDAKCLSKDFLEGLPSSDSLLPHSGPRGSDSDALSGPKHGLLQLHLLKCTRAAHPADVAKIARFVVALFPRLDFDRCVGIQCWPFDTSEAEMWDNWHGIMQEVRKLQAERPSDLVNMWTDELLRACQLRLAFQANDSDFSASALSLNDRGARCSSNLNSSRGAIQRASFSGTSVQSGMLQSERYSALATRRWALRSSPSKLLWQTSRSSCCTAYREPVPGMRNVKPADAVLQPERPREWCRRGERVAGPAKERGVSMAGRDRVGVVEGRRVSLPVLSESSCIQKAAASCVNHAHTLVSGMSLPEYVRSASVTSTHCRTDGRHDKACNLKPEGHMYLLTGILRDGTLRSLPVPLELTEDEIKYFEEPCRLRLDSGPVGAATRTIRTDPLDVALRIHSTLLTVVAKDSTKMTADEHRDAHLLSLRLALGSIVAPKRPAYARSLSSTASGTSGTATPASSPSHSHSHPHHPHPPTRRPASSLSSSPSSSAPASPDLPALPLPVPVSVAEPVPVPAPAEAAKAGGAANLKTRVGLVGTLQSKTGAGGGSSNVSEPAARGRLGAGQPVPALAGFMGLKGMGRATVGMFSRPANVPRFGERGLLGAR</sequence>
<name>A0ABQ8KJZ2_9APHY</name>
<dbReference type="GeneID" id="72002302"/>
<comment type="caution">
    <text evidence="2">The sequence shown here is derived from an EMBL/GenBank/DDBJ whole genome shotgun (WGS) entry which is preliminary data.</text>
</comment>
<proteinExistence type="predicted"/>
<protein>
    <submittedName>
        <fullName evidence="2">Uncharacterized protein</fullName>
    </submittedName>
</protein>
<dbReference type="SUPFAM" id="SSF51430">
    <property type="entry name" value="NAD(P)-linked oxidoreductase"/>
    <property type="match status" value="1"/>
</dbReference>
<dbReference type="InterPro" id="IPR036812">
    <property type="entry name" value="NAD(P)_OxRdtase_dom_sf"/>
</dbReference>
<accession>A0ABQ8KJZ2</accession>
<feature type="compositionally biased region" description="Low complexity" evidence="1">
    <location>
        <begin position="825"/>
        <end position="843"/>
    </location>
</feature>
<evidence type="ECO:0000256" key="1">
    <source>
        <dbReference type="SAM" id="MobiDB-lite"/>
    </source>
</evidence>
<evidence type="ECO:0000313" key="2">
    <source>
        <dbReference type="EMBL" id="KAH9837907.1"/>
    </source>
</evidence>
<feature type="compositionally biased region" description="Basic residues" evidence="1">
    <location>
        <begin position="844"/>
        <end position="855"/>
    </location>
</feature>
<evidence type="ECO:0000313" key="3">
    <source>
        <dbReference type="Proteomes" id="UP000814176"/>
    </source>
</evidence>